<evidence type="ECO:0000256" key="2">
    <source>
        <dbReference type="ARBA" id="ARBA00010992"/>
    </source>
</evidence>
<feature type="transmembrane region" description="Helical" evidence="8">
    <location>
        <begin position="442"/>
        <end position="458"/>
    </location>
</feature>
<feature type="transmembrane region" description="Helical" evidence="8">
    <location>
        <begin position="223"/>
        <end position="244"/>
    </location>
</feature>
<keyword evidence="11" id="KW-1185">Reference proteome</keyword>
<dbReference type="Pfam" id="PF00083">
    <property type="entry name" value="Sugar_tr"/>
    <property type="match status" value="1"/>
</dbReference>
<comment type="caution">
    <text evidence="10">The sequence shown here is derived from an EMBL/GenBank/DDBJ whole genome shotgun (WGS) entry which is preliminary data.</text>
</comment>
<dbReference type="RefSeq" id="XP_018136390.1">
    <property type="nucleotide sequence ID" value="XM_018289956.1"/>
</dbReference>
<dbReference type="PROSITE" id="PS00217">
    <property type="entry name" value="SUGAR_TRANSPORT_2"/>
    <property type="match status" value="1"/>
</dbReference>
<feature type="transmembrane region" description="Helical" evidence="8">
    <location>
        <begin position="184"/>
        <end position="203"/>
    </location>
</feature>
<feature type="transmembrane region" description="Helical" evidence="8">
    <location>
        <begin position="339"/>
        <end position="361"/>
    </location>
</feature>
<gene>
    <name evidence="10" type="ORF">VFPPC_11914</name>
</gene>
<keyword evidence="6 8" id="KW-0472">Membrane</keyword>
<evidence type="ECO:0000256" key="3">
    <source>
        <dbReference type="ARBA" id="ARBA00022448"/>
    </source>
</evidence>
<organism evidence="10 11">
    <name type="scientific">Pochonia chlamydosporia 170</name>
    <dbReference type="NCBI Taxonomy" id="1380566"/>
    <lineage>
        <taxon>Eukaryota</taxon>
        <taxon>Fungi</taxon>
        <taxon>Dikarya</taxon>
        <taxon>Ascomycota</taxon>
        <taxon>Pezizomycotina</taxon>
        <taxon>Sordariomycetes</taxon>
        <taxon>Hypocreomycetidae</taxon>
        <taxon>Hypocreales</taxon>
        <taxon>Clavicipitaceae</taxon>
        <taxon>Pochonia</taxon>
    </lineage>
</organism>
<dbReference type="EMBL" id="LSBJ02000030">
    <property type="protein sequence ID" value="OAQ58194.1"/>
    <property type="molecule type" value="Genomic_DNA"/>
</dbReference>
<dbReference type="Proteomes" id="UP000078397">
    <property type="component" value="Unassembled WGS sequence"/>
</dbReference>
<feature type="transmembrane region" description="Helical" evidence="8">
    <location>
        <begin position="45"/>
        <end position="73"/>
    </location>
</feature>
<dbReference type="PROSITE" id="PS50850">
    <property type="entry name" value="MFS"/>
    <property type="match status" value="1"/>
</dbReference>
<evidence type="ECO:0000256" key="6">
    <source>
        <dbReference type="ARBA" id="ARBA00023136"/>
    </source>
</evidence>
<evidence type="ECO:0000313" key="10">
    <source>
        <dbReference type="EMBL" id="OAQ58194.1"/>
    </source>
</evidence>
<evidence type="ECO:0000259" key="9">
    <source>
        <dbReference type="PROSITE" id="PS50850"/>
    </source>
</evidence>
<protein>
    <submittedName>
        <fullName evidence="10">Maltose permease MAL61</fullName>
    </submittedName>
</protein>
<dbReference type="InterPro" id="IPR005828">
    <property type="entry name" value="MFS_sugar_transport-like"/>
</dbReference>
<dbReference type="InterPro" id="IPR020846">
    <property type="entry name" value="MFS_dom"/>
</dbReference>
<accession>A0A179EYC6</accession>
<dbReference type="PANTHER" id="PTHR48022">
    <property type="entry name" value="PLASTIDIC GLUCOSE TRANSPORTER 4"/>
    <property type="match status" value="1"/>
</dbReference>
<feature type="transmembrane region" description="Helical" evidence="8">
    <location>
        <begin position="126"/>
        <end position="144"/>
    </location>
</feature>
<evidence type="ECO:0000256" key="4">
    <source>
        <dbReference type="ARBA" id="ARBA00022692"/>
    </source>
</evidence>
<evidence type="ECO:0000256" key="7">
    <source>
        <dbReference type="RuleBase" id="RU003346"/>
    </source>
</evidence>
<feature type="transmembrane region" description="Helical" evidence="8">
    <location>
        <begin position="368"/>
        <end position="389"/>
    </location>
</feature>
<comment type="subcellular location">
    <subcellularLocation>
        <location evidence="1">Membrane</location>
        <topology evidence="1">Multi-pass membrane protein</topology>
    </subcellularLocation>
</comment>
<sequence>MDSKSHQPPHSDDYGRSNLNHLAGRAEAAQHAESIGSALRSHKQAIFWAVMVSMCVIMEGYDTALLGNFYAYPEFAKKFGDYDPASQSYQVPARWQAGLGNAAGVGAFFGAMLNGVLVDRFGQKKVILGSLVALTAFLFIVFFASDVTTLLVGEILCGLPWGIFATSSPAYASEVLPLSLRVYLTSWTNMCFVIGQLIASGVLAGMSTVTNQWAYRVPFAIQWIWPAFLLPCLLFAPESPWYLVRKGRIEDARISLKRLNELDSAVIDSELSLIIHTNNQEEELLKTKNSYWDCFRGVDARRTEIACMVFLGQVTTGPWFAAQGTYFFQQVGLTTTQTYHLNIGGNALGLFFCIVSWMLIIPNFGRRTIYLSGTALMAVILLVIAILNVRTNVKSVGMTQAVLTLVWTCAFQATVGQIGWALPAEVSSTRLRQKTIVLARNTYYIGSVIASVLQPYFMNPTAWNLKGYTGFFWGGTALLTLIWAFFRLPETKGRSFEEVNLLFANRVPTRQFKDYQIDVFDIAEGEKGQVIHLDNRTKV</sequence>
<feature type="transmembrane region" description="Helical" evidence="8">
    <location>
        <begin position="401"/>
        <end position="422"/>
    </location>
</feature>
<dbReference type="GO" id="GO:0005351">
    <property type="term" value="F:carbohydrate:proton symporter activity"/>
    <property type="evidence" value="ECO:0007669"/>
    <property type="project" value="TreeGrafter"/>
</dbReference>
<dbReference type="InterPro" id="IPR005829">
    <property type="entry name" value="Sugar_transporter_CS"/>
</dbReference>
<dbReference type="FunFam" id="1.20.1250.20:FF:000078">
    <property type="entry name" value="MFS maltose transporter, putative"/>
    <property type="match status" value="1"/>
</dbReference>
<dbReference type="AlphaFoldDB" id="A0A179EYC6"/>
<name>A0A179EYC6_METCM</name>
<dbReference type="GO" id="GO:0016020">
    <property type="term" value="C:membrane"/>
    <property type="evidence" value="ECO:0007669"/>
    <property type="project" value="UniProtKB-SubCell"/>
</dbReference>
<reference evidence="10 11" key="1">
    <citation type="journal article" date="2016" name="PLoS Pathog.">
        <title>Biosynthesis of antibiotic leucinostatins in bio-control fungus Purpureocillium lilacinum and their inhibition on phytophthora revealed by genome mining.</title>
        <authorList>
            <person name="Wang G."/>
            <person name="Liu Z."/>
            <person name="Lin R."/>
            <person name="Li E."/>
            <person name="Mao Z."/>
            <person name="Ling J."/>
            <person name="Yang Y."/>
            <person name="Yin W.B."/>
            <person name="Xie B."/>
        </authorList>
    </citation>
    <scope>NUCLEOTIDE SEQUENCE [LARGE SCALE GENOMIC DNA]</scope>
    <source>
        <strain evidence="10">170</strain>
    </source>
</reference>
<dbReference type="NCBIfam" id="TIGR00879">
    <property type="entry name" value="SP"/>
    <property type="match status" value="1"/>
</dbReference>
<dbReference type="KEGG" id="pchm:VFPPC_11914"/>
<evidence type="ECO:0000256" key="5">
    <source>
        <dbReference type="ARBA" id="ARBA00022989"/>
    </source>
</evidence>
<evidence type="ECO:0000313" key="11">
    <source>
        <dbReference type="Proteomes" id="UP000078397"/>
    </source>
</evidence>
<dbReference type="PANTHER" id="PTHR48022:SF83">
    <property type="entry name" value="MAJOR FACILITATOR SUPERFAMILY (MFS) PROFILE DOMAIN-CONTAINING PROTEIN"/>
    <property type="match status" value="1"/>
</dbReference>
<feature type="transmembrane region" description="Helical" evidence="8">
    <location>
        <begin position="305"/>
        <end position="327"/>
    </location>
</feature>
<keyword evidence="4 8" id="KW-0812">Transmembrane</keyword>
<comment type="similarity">
    <text evidence="2 7">Belongs to the major facilitator superfamily. Sugar transporter (TC 2.A.1.1) family.</text>
</comment>
<dbReference type="InterPro" id="IPR003663">
    <property type="entry name" value="Sugar/inositol_transpt"/>
</dbReference>
<feature type="transmembrane region" description="Helical" evidence="8">
    <location>
        <begin position="93"/>
        <end position="114"/>
    </location>
</feature>
<keyword evidence="5 8" id="KW-1133">Transmembrane helix</keyword>
<feature type="transmembrane region" description="Helical" evidence="8">
    <location>
        <begin position="470"/>
        <end position="486"/>
    </location>
</feature>
<feature type="transmembrane region" description="Helical" evidence="8">
    <location>
        <begin position="150"/>
        <end position="172"/>
    </location>
</feature>
<evidence type="ECO:0000256" key="1">
    <source>
        <dbReference type="ARBA" id="ARBA00004141"/>
    </source>
</evidence>
<dbReference type="GeneID" id="28853950"/>
<dbReference type="SUPFAM" id="SSF103473">
    <property type="entry name" value="MFS general substrate transporter"/>
    <property type="match status" value="1"/>
</dbReference>
<dbReference type="InterPro" id="IPR036259">
    <property type="entry name" value="MFS_trans_sf"/>
</dbReference>
<keyword evidence="3 7" id="KW-0813">Transport</keyword>
<feature type="domain" description="Major facilitator superfamily (MFS) profile" evidence="9">
    <location>
        <begin position="48"/>
        <end position="492"/>
    </location>
</feature>
<dbReference type="Gene3D" id="1.20.1250.20">
    <property type="entry name" value="MFS general substrate transporter like domains"/>
    <property type="match status" value="1"/>
</dbReference>
<evidence type="ECO:0000256" key="8">
    <source>
        <dbReference type="SAM" id="Phobius"/>
    </source>
</evidence>
<dbReference type="OrthoDB" id="6612291at2759"/>
<dbReference type="InterPro" id="IPR050360">
    <property type="entry name" value="MFS_Sugar_Transporters"/>
</dbReference>
<proteinExistence type="inferred from homology"/>